<proteinExistence type="inferred from homology"/>
<dbReference type="OrthoDB" id="9762051at2"/>
<evidence type="ECO:0000259" key="9">
    <source>
        <dbReference type="PROSITE" id="PS50893"/>
    </source>
</evidence>
<feature type="domain" description="ABC transporter" evidence="9">
    <location>
        <begin position="321"/>
        <end position="548"/>
    </location>
</feature>
<keyword evidence="4" id="KW-0067">ATP-binding</keyword>
<feature type="coiled-coil region" evidence="7">
    <location>
        <begin position="634"/>
        <end position="691"/>
    </location>
</feature>
<dbReference type="SMART" id="SM00382">
    <property type="entry name" value="AAA"/>
    <property type="match status" value="2"/>
</dbReference>
<dbReference type="CDD" id="cd03221">
    <property type="entry name" value="ABCF_EF-3"/>
    <property type="match status" value="2"/>
</dbReference>
<organism evidence="10 11">
    <name type="scientific">Pseudacidovorax intermedius</name>
    <dbReference type="NCBI Taxonomy" id="433924"/>
    <lineage>
        <taxon>Bacteria</taxon>
        <taxon>Pseudomonadati</taxon>
        <taxon>Pseudomonadota</taxon>
        <taxon>Betaproteobacteria</taxon>
        <taxon>Burkholderiales</taxon>
        <taxon>Comamonadaceae</taxon>
        <taxon>Pseudacidovorax</taxon>
    </lineage>
</organism>
<dbReference type="Proteomes" id="UP000072741">
    <property type="component" value="Unassembled WGS sequence"/>
</dbReference>
<dbReference type="Pfam" id="PF00005">
    <property type="entry name" value="ABC_tran"/>
    <property type="match status" value="2"/>
</dbReference>
<dbReference type="GO" id="GO:0016887">
    <property type="term" value="F:ATP hydrolysis activity"/>
    <property type="evidence" value="ECO:0007669"/>
    <property type="project" value="InterPro"/>
</dbReference>
<evidence type="ECO:0000256" key="6">
    <source>
        <dbReference type="ARBA" id="ARBA00069073"/>
    </source>
</evidence>
<accession>A0A147HD14</accession>
<dbReference type="InterPro" id="IPR032524">
    <property type="entry name" value="ABC_tran_C"/>
</dbReference>
<dbReference type="PANTHER" id="PTHR19211:SF14">
    <property type="entry name" value="ATP-BINDING CASSETTE SUB-FAMILY F MEMBER 1"/>
    <property type="match status" value="1"/>
</dbReference>
<dbReference type="InterPro" id="IPR032781">
    <property type="entry name" value="ABC_tran_Xtn"/>
</dbReference>
<dbReference type="RefSeq" id="WP_058640019.1">
    <property type="nucleotide sequence ID" value="NZ_LDSL01000003.1"/>
</dbReference>
<feature type="compositionally biased region" description="Basic and acidic residues" evidence="8">
    <location>
        <begin position="610"/>
        <end position="630"/>
    </location>
</feature>
<evidence type="ECO:0000256" key="8">
    <source>
        <dbReference type="SAM" id="MobiDB-lite"/>
    </source>
</evidence>
<dbReference type="FunFam" id="3.40.50.300:FF:000011">
    <property type="entry name" value="Putative ABC transporter ATP-binding component"/>
    <property type="match status" value="1"/>
</dbReference>
<dbReference type="PANTHER" id="PTHR19211">
    <property type="entry name" value="ATP-BINDING TRANSPORT PROTEIN-RELATED"/>
    <property type="match status" value="1"/>
</dbReference>
<evidence type="ECO:0000256" key="5">
    <source>
        <dbReference type="ARBA" id="ARBA00061571"/>
    </source>
</evidence>
<comment type="caution">
    <text evidence="10">The sequence shown here is derived from an EMBL/GenBank/DDBJ whole genome shotgun (WGS) entry which is preliminary data.</text>
</comment>
<evidence type="ECO:0000256" key="4">
    <source>
        <dbReference type="ARBA" id="ARBA00022840"/>
    </source>
</evidence>
<keyword evidence="3" id="KW-0547">Nucleotide-binding</keyword>
<dbReference type="GO" id="GO:0005524">
    <property type="term" value="F:ATP binding"/>
    <property type="evidence" value="ECO:0007669"/>
    <property type="project" value="UniProtKB-KW"/>
</dbReference>
<evidence type="ECO:0000313" key="10">
    <source>
        <dbReference type="EMBL" id="KTT27929.1"/>
    </source>
</evidence>
<keyword evidence="7" id="KW-0175">Coiled coil</keyword>
<dbReference type="InterPro" id="IPR003439">
    <property type="entry name" value="ABC_transporter-like_ATP-bd"/>
</dbReference>
<dbReference type="Pfam" id="PF12848">
    <property type="entry name" value="ABC_tran_Xtn"/>
    <property type="match status" value="1"/>
</dbReference>
<keyword evidence="1" id="KW-1003">Cell membrane</keyword>
<dbReference type="EMBL" id="LDSL01000003">
    <property type="protein sequence ID" value="KTT27929.1"/>
    <property type="molecule type" value="Genomic_DNA"/>
</dbReference>
<dbReference type="PATRIC" id="fig|433924.3.peg.2637"/>
<gene>
    <name evidence="10" type="ORF">NS331_00235</name>
</gene>
<dbReference type="InterPro" id="IPR027417">
    <property type="entry name" value="P-loop_NTPase"/>
</dbReference>
<protein>
    <recommendedName>
        <fullName evidence="6">Probable ATP-binding protein YheS</fullName>
    </recommendedName>
</protein>
<dbReference type="InterPro" id="IPR037118">
    <property type="entry name" value="Val-tRNA_synth_C_sf"/>
</dbReference>
<name>A0A147HD14_9BURK</name>
<dbReference type="InterPro" id="IPR003593">
    <property type="entry name" value="AAA+_ATPase"/>
</dbReference>
<reference evidence="10 11" key="1">
    <citation type="journal article" date="2016" name="Front. Microbiol.">
        <title>Genomic Resource of Rice Seed Associated Bacteria.</title>
        <authorList>
            <person name="Midha S."/>
            <person name="Bansal K."/>
            <person name="Sharma S."/>
            <person name="Kumar N."/>
            <person name="Patil P.P."/>
            <person name="Chaudhry V."/>
            <person name="Patil P.B."/>
        </authorList>
    </citation>
    <scope>NUCLEOTIDE SEQUENCE [LARGE SCALE GENOMIC DNA]</scope>
    <source>
        <strain evidence="10 11">NS331</strain>
    </source>
</reference>
<dbReference type="FunFam" id="3.40.50.300:FF:002053">
    <property type="entry name" value="ABC transporter ATP-binding protein"/>
    <property type="match status" value="1"/>
</dbReference>
<dbReference type="Pfam" id="PF16326">
    <property type="entry name" value="ABC_tran_CTD"/>
    <property type="match status" value="1"/>
</dbReference>
<keyword evidence="1" id="KW-0472">Membrane</keyword>
<dbReference type="PROSITE" id="PS50893">
    <property type="entry name" value="ABC_TRANSPORTER_2"/>
    <property type="match status" value="2"/>
</dbReference>
<dbReference type="GO" id="GO:0003677">
    <property type="term" value="F:DNA binding"/>
    <property type="evidence" value="ECO:0007669"/>
    <property type="project" value="InterPro"/>
</dbReference>
<dbReference type="AlphaFoldDB" id="A0A147HD14"/>
<evidence type="ECO:0000256" key="7">
    <source>
        <dbReference type="SAM" id="Coils"/>
    </source>
</evidence>
<sequence>MIILNNVVLRRGTKVLLDSASVTLNPGEKVGLVGRNGAGKSTLFALLNGTLHEDGGDFSIPKQWRMAQVAQHMPETEDSATDFVVAGDTRLAEARAALAQAEALHAADPDDADAGMALGQAYSDIADAGEHDAVPRAQALIMGLGFKLHELERPVNSFSGGWRMRLQLARALMCPSDLLLLDEPTNHLDLDALVWLEAWLQKYDGTMLVISHDREFLDAVTDVTVHIEQAKLTRYGGNYSKFEDMRALRMEQQQIAHERQQEKIAHLQKFIDRFKAKASKAKQAQSRVKALARMERVAPLLAEAEFTFSFKEPANLPNPMLSITDASFGYLHEDGSATTILSGVSRGVLAGQRIGILGANGQGKSTFVKTVAHDLQLVSGTVTEGKGLAIGYFAQQELDVLHETSNPLEHMVRLARELGSAAPAARTEQDLRGFLGSFNFSGDMVKQPVGTMSGGEKARLVLAMMVWQRPNLLLLDEPTNHLDLATREALAMALNEFEGTLMLVSHDRALLRTVCDEFWLVGRGEVRDFDGDLDDYQRYLLDESKRLREEAKQANAAEVAAALASASASASAAAAAPTKAADVAPAAKAAASAPATAPAHAAVSAAVDGRTQRQNDARERQRLAEQSRPLRKELASLDQRMAQANAEKSALEARLASPLPPAEIAEAGKRLKQLGDEIEAMEERWLELSEALEGIGS</sequence>
<dbReference type="PROSITE" id="PS00211">
    <property type="entry name" value="ABC_TRANSPORTER_1"/>
    <property type="match status" value="2"/>
</dbReference>
<evidence type="ECO:0000256" key="1">
    <source>
        <dbReference type="ARBA" id="ARBA00022475"/>
    </source>
</evidence>
<feature type="region of interest" description="Disordered" evidence="8">
    <location>
        <begin position="602"/>
        <end position="630"/>
    </location>
</feature>
<dbReference type="SUPFAM" id="SSF52540">
    <property type="entry name" value="P-loop containing nucleoside triphosphate hydrolases"/>
    <property type="match status" value="2"/>
</dbReference>
<dbReference type="Gene3D" id="3.40.50.300">
    <property type="entry name" value="P-loop containing nucleotide triphosphate hydrolases"/>
    <property type="match status" value="2"/>
</dbReference>
<evidence type="ECO:0000256" key="2">
    <source>
        <dbReference type="ARBA" id="ARBA00022737"/>
    </source>
</evidence>
<evidence type="ECO:0000313" key="11">
    <source>
        <dbReference type="Proteomes" id="UP000072741"/>
    </source>
</evidence>
<comment type="similarity">
    <text evidence="5">Belongs to the ABC transporter superfamily. ABCF family. YheS subfamily.</text>
</comment>
<dbReference type="InterPro" id="IPR017871">
    <property type="entry name" value="ABC_transporter-like_CS"/>
</dbReference>
<keyword evidence="2" id="KW-0677">Repeat</keyword>
<dbReference type="InterPro" id="IPR050611">
    <property type="entry name" value="ABCF"/>
</dbReference>
<dbReference type="Gene3D" id="1.10.287.380">
    <property type="entry name" value="Valyl-tRNA synthetase, C-terminal domain"/>
    <property type="match status" value="1"/>
</dbReference>
<feature type="domain" description="ABC transporter" evidence="9">
    <location>
        <begin position="2"/>
        <end position="254"/>
    </location>
</feature>
<keyword evidence="11" id="KW-1185">Reference proteome</keyword>
<evidence type="ECO:0000256" key="3">
    <source>
        <dbReference type="ARBA" id="ARBA00022741"/>
    </source>
</evidence>